<dbReference type="GO" id="GO:0006002">
    <property type="term" value="P:fructose 6-phosphate metabolic process"/>
    <property type="evidence" value="ECO:0007669"/>
    <property type="project" value="TreeGrafter"/>
</dbReference>
<dbReference type="PANTHER" id="PTHR10937">
    <property type="entry name" value="GLUCOSAMINE--FRUCTOSE-6-PHOSPHATE AMINOTRANSFERASE, ISOMERIZING"/>
    <property type="match status" value="1"/>
</dbReference>
<evidence type="ECO:0000313" key="10">
    <source>
        <dbReference type="EMBL" id="SVC42588.1"/>
    </source>
</evidence>
<keyword evidence="4" id="KW-0032">Aminotransferase</keyword>
<dbReference type="Gene3D" id="3.40.50.10490">
    <property type="entry name" value="Glucose-6-phosphate isomerase like protein, domain 1"/>
    <property type="match status" value="1"/>
</dbReference>
<dbReference type="InterPro" id="IPR046348">
    <property type="entry name" value="SIS_dom_sf"/>
</dbReference>
<dbReference type="GO" id="GO:0097367">
    <property type="term" value="F:carbohydrate derivative binding"/>
    <property type="evidence" value="ECO:0007669"/>
    <property type="project" value="InterPro"/>
</dbReference>
<dbReference type="InterPro" id="IPR001347">
    <property type="entry name" value="SIS_dom"/>
</dbReference>
<dbReference type="SUPFAM" id="SSF53697">
    <property type="entry name" value="SIS domain"/>
    <property type="match status" value="1"/>
</dbReference>
<accession>A0A382M1S4</accession>
<dbReference type="InterPro" id="IPR035466">
    <property type="entry name" value="GlmS/AgaS_SIS"/>
</dbReference>
<dbReference type="CDD" id="cd00714">
    <property type="entry name" value="GFAT"/>
    <property type="match status" value="1"/>
</dbReference>
<dbReference type="FunFam" id="3.60.20.10:FF:000006">
    <property type="entry name" value="Glutamine--fructose-6-phosphate aminotransferase [isomerizing]"/>
    <property type="match status" value="1"/>
</dbReference>
<sequence length="346" mass="38543">MCGIVGGVTNQDITPLLLDGLKRLEYRGYDSSGLVVLSKKNSLNRARSVGKVNNLVENLKTRKNKIKGNIGIAHTRWATHGEPAKHNAHPHISNQVVSVVHNGIIENYLELKDSQIKQGYKFTSDTDTEVIAHAIELAMQSNNTLLHSVQKAIKTFEGAYGLGIISPHYPNTIIATRKGSPLVIGIGKNGNYIASDQLALLPVTKKFIFLEDGDVAELKLEKITIYDQNGNEVNRPIKISKIKEGQVDLGDYKHFMQKEIFEQPQSIRDTLESRITKESVMVSAFGHKARDIFKNIKQVQIVACGTSYNAGLVAKYWLEDIAKIPCNVEVASEYRYRHPLILDDTL</sequence>
<dbReference type="InterPro" id="IPR005855">
    <property type="entry name" value="GFAT"/>
</dbReference>
<dbReference type="Pfam" id="PF13522">
    <property type="entry name" value="GATase_6"/>
    <property type="match status" value="1"/>
</dbReference>
<name>A0A382M1S4_9ZZZZ</name>
<protein>
    <recommendedName>
        <fullName evidence="3">Glutamine--fructose-6-phosphate aminotransferase [isomerizing]</fullName>
        <ecNumber evidence="2">2.6.1.16</ecNumber>
    </recommendedName>
</protein>
<feature type="domain" description="Glutamine amidotransferase type-2" evidence="8">
    <location>
        <begin position="2"/>
        <end position="221"/>
    </location>
</feature>
<dbReference type="InterPro" id="IPR017932">
    <property type="entry name" value="GATase_2_dom"/>
</dbReference>
<keyword evidence="7" id="KW-0315">Glutamine amidotransferase</keyword>
<evidence type="ECO:0000256" key="2">
    <source>
        <dbReference type="ARBA" id="ARBA00012916"/>
    </source>
</evidence>
<keyword evidence="5" id="KW-0808">Transferase</keyword>
<evidence type="ECO:0000256" key="4">
    <source>
        <dbReference type="ARBA" id="ARBA00022576"/>
    </source>
</evidence>
<dbReference type="SUPFAM" id="SSF56235">
    <property type="entry name" value="N-terminal nucleophile aminohydrolases (Ntn hydrolases)"/>
    <property type="match status" value="1"/>
</dbReference>
<dbReference type="GO" id="GO:0006047">
    <property type="term" value="P:UDP-N-acetylglucosamine metabolic process"/>
    <property type="evidence" value="ECO:0007669"/>
    <property type="project" value="TreeGrafter"/>
</dbReference>
<dbReference type="Gene3D" id="3.60.20.10">
    <property type="entry name" value="Glutamine Phosphoribosylpyrophosphate, subunit 1, domain 1"/>
    <property type="match status" value="1"/>
</dbReference>
<gene>
    <name evidence="10" type="ORF">METZ01_LOCUS295442</name>
</gene>
<dbReference type="EMBL" id="UINC01090547">
    <property type="protein sequence ID" value="SVC42588.1"/>
    <property type="molecule type" value="Genomic_DNA"/>
</dbReference>
<dbReference type="CDD" id="cd05008">
    <property type="entry name" value="SIS_GlmS_GlmD_1"/>
    <property type="match status" value="1"/>
</dbReference>
<dbReference type="InterPro" id="IPR047084">
    <property type="entry name" value="GFAT_N"/>
</dbReference>
<dbReference type="GO" id="GO:0006487">
    <property type="term" value="P:protein N-linked glycosylation"/>
    <property type="evidence" value="ECO:0007669"/>
    <property type="project" value="TreeGrafter"/>
</dbReference>
<dbReference type="PROSITE" id="PS51278">
    <property type="entry name" value="GATASE_TYPE_2"/>
    <property type="match status" value="1"/>
</dbReference>
<dbReference type="PROSITE" id="PS51464">
    <property type="entry name" value="SIS"/>
    <property type="match status" value="1"/>
</dbReference>
<dbReference type="AlphaFoldDB" id="A0A382M1S4"/>
<evidence type="ECO:0000256" key="5">
    <source>
        <dbReference type="ARBA" id="ARBA00022679"/>
    </source>
</evidence>
<comment type="catalytic activity">
    <reaction evidence="1">
        <text>D-fructose 6-phosphate + L-glutamine = D-glucosamine 6-phosphate + L-glutamate</text>
        <dbReference type="Rhea" id="RHEA:13237"/>
        <dbReference type="ChEBI" id="CHEBI:29985"/>
        <dbReference type="ChEBI" id="CHEBI:58359"/>
        <dbReference type="ChEBI" id="CHEBI:58725"/>
        <dbReference type="ChEBI" id="CHEBI:61527"/>
        <dbReference type="EC" id="2.6.1.16"/>
    </reaction>
</comment>
<evidence type="ECO:0000256" key="7">
    <source>
        <dbReference type="ARBA" id="ARBA00022962"/>
    </source>
</evidence>
<feature type="non-terminal residue" evidence="10">
    <location>
        <position position="346"/>
    </location>
</feature>
<feature type="domain" description="SIS" evidence="9">
    <location>
        <begin position="289"/>
        <end position="346"/>
    </location>
</feature>
<dbReference type="NCBIfam" id="TIGR01135">
    <property type="entry name" value="glmS"/>
    <property type="match status" value="1"/>
</dbReference>
<proteinExistence type="predicted"/>
<evidence type="ECO:0000256" key="1">
    <source>
        <dbReference type="ARBA" id="ARBA00001031"/>
    </source>
</evidence>
<evidence type="ECO:0000259" key="9">
    <source>
        <dbReference type="PROSITE" id="PS51464"/>
    </source>
</evidence>
<dbReference type="GO" id="GO:0005829">
    <property type="term" value="C:cytosol"/>
    <property type="evidence" value="ECO:0007669"/>
    <property type="project" value="TreeGrafter"/>
</dbReference>
<evidence type="ECO:0000256" key="3">
    <source>
        <dbReference type="ARBA" id="ARBA00016090"/>
    </source>
</evidence>
<dbReference type="NCBIfam" id="NF001484">
    <property type="entry name" value="PRK00331.1"/>
    <property type="match status" value="1"/>
</dbReference>
<reference evidence="10" key="1">
    <citation type="submission" date="2018-05" db="EMBL/GenBank/DDBJ databases">
        <authorList>
            <person name="Lanie J.A."/>
            <person name="Ng W.-L."/>
            <person name="Kazmierczak K.M."/>
            <person name="Andrzejewski T.M."/>
            <person name="Davidsen T.M."/>
            <person name="Wayne K.J."/>
            <person name="Tettelin H."/>
            <person name="Glass J.I."/>
            <person name="Rusch D."/>
            <person name="Podicherti R."/>
            <person name="Tsui H.-C.T."/>
            <person name="Winkler M.E."/>
        </authorList>
    </citation>
    <scope>NUCLEOTIDE SEQUENCE</scope>
</reference>
<evidence type="ECO:0000256" key="6">
    <source>
        <dbReference type="ARBA" id="ARBA00022737"/>
    </source>
</evidence>
<dbReference type="PANTHER" id="PTHR10937:SF0">
    <property type="entry name" value="GLUTAMINE--FRUCTOSE-6-PHOSPHATE TRANSAMINASE (ISOMERIZING)"/>
    <property type="match status" value="1"/>
</dbReference>
<dbReference type="EC" id="2.6.1.16" evidence="2"/>
<keyword evidence="6" id="KW-0677">Repeat</keyword>
<dbReference type="GO" id="GO:0004360">
    <property type="term" value="F:glutamine-fructose-6-phosphate transaminase (isomerizing) activity"/>
    <property type="evidence" value="ECO:0007669"/>
    <property type="project" value="UniProtKB-EC"/>
</dbReference>
<organism evidence="10">
    <name type="scientific">marine metagenome</name>
    <dbReference type="NCBI Taxonomy" id="408172"/>
    <lineage>
        <taxon>unclassified sequences</taxon>
        <taxon>metagenomes</taxon>
        <taxon>ecological metagenomes</taxon>
    </lineage>
</organism>
<dbReference type="Pfam" id="PF01380">
    <property type="entry name" value="SIS"/>
    <property type="match status" value="1"/>
</dbReference>
<evidence type="ECO:0000259" key="8">
    <source>
        <dbReference type="PROSITE" id="PS51278"/>
    </source>
</evidence>
<dbReference type="InterPro" id="IPR029055">
    <property type="entry name" value="Ntn_hydrolases_N"/>
</dbReference>